<dbReference type="AlphaFoldDB" id="A0A1I3D2C8"/>
<dbReference type="Gene3D" id="2.30.30.240">
    <property type="entry name" value="PRC-barrel domain"/>
    <property type="match status" value="1"/>
</dbReference>
<dbReference type="PANTHER" id="PTHR33692:SF1">
    <property type="entry name" value="RIBOSOME MATURATION FACTOR RIMM"/>
    <property type="match status" value="1"/>
</dbReference>
<dbReference type="Pfam" id="PF24986">
    <property type="entry name" value="PRC_RimM"/>
    <property type="match status" value="1"/>
</dbReference>
<dbReference type="HAMAP" id="MF_00014">
    <property type="entry name" value="Ribosome_mat_RimM"/>
    <property type="match status" value="1"/>
</dbReference>
<dbReference type="InterPro" id="IPR011033">
    <property type="entry name" value="PRC_barrel-like_sf"/>
</dbReference>
<comment type="subunit">
    <text evidence="5">Binds ribosomal protein uS19.</text>
</comment>
<dbReference type="GO" id="GO:0043022">
    <property type="term" value="F:ribosome binding"/>
    <property type="evidence" value="ECO:0007669"/>
    <property type="project" value="InterPro"/>
</dbReference>
<dbReference type="SUPFAM" id="SSF50447">
    <property type="entry name" value="Translation proteins"/>
    <property type="match status" value="1"/>
</dbReference>
<keyword evidence="4 5" id="KW-0143">Chaperone</keyword>
<organism evidence="9 10">
    <name type="scientific">Albimonas pacifica</name>
    <dbReference type="NCBI Taxonomy" id="1114924"/>
    <lineage>
        <taxon>Bacteria</taxon>
        <taxon>Pseudomonadati</taxon>
        <taxon>Pseudomonadota</taxon>
        <taxon>Alphaproteobacteria</taxon>
        <taxon>Rhodobacterales</taxon>
        <taxon>Paracoccaceae</taxon>
        <taxon>Albimonas</taxon>
    </lineage>
</organism>
<dbReference type="Pfam" id="PF01782">
    <property type="entry name" value="RimM"/>
    <property type="match status" value="1"/>
</dbReference>
<dbReference type="RefSeq" id="WP_092858320.1">
    <property type="nucleotide sequence ID" value="NZ_FOQH01000002.1"/>
</dbReference>
<dbReference type="InterPro" id="IPR009000">
    <property type="entry name" value="Transl_B-barrel_sf"/>
</dbReference>
<feature type="region of interest" description="Disordered" evidence="6">
    <location>
        <begin position="164"/>
        <end position="189"/>
    </location>
</feature>
<dbReference type="InterPro" id="IPR056792">
    <property type="entry name" value="PRC_RimM"/>
</dbReference>
<gene>
    <name evidence="5" type="primary">rimM</name>
    <name evidence="9" type="ORF">SAMN05216258_102348</name>
</gene>
<feature type="domain" description="Ribosome maturation factor RimM PRC barrel" evidence="8">
    <location>
        <begin position="101"/>
        <end position="168"/>
    </location>
</feature>
<comment type="similarity">
    <text evidence="5">Belongs to the RimM family.</text>
</comment>
<dbReference type="EMBL" id="FOQH01000002">
    <property type="protein sequence ID" value="SFH80910.1"/>
    <property type="molecule type" value="Genomic_DNA"/>
</dbReference>
<dbReference type="Gene3D" id="2.40.30.60">
    <property type="entry name" value="RimM"/>
    <property type="match status" value="1"/>
</dbReference>
<keyword evidence="1 5" id="KW-0963">Cytoplasm</keyword>
<dbReference type="GO" id="GO:0006364">
    <property type="term" value="P:rRNA processing"/>
    <property type="evidence" value="ECO:0007669"/>
    <property type="project" value="UniProtKB-UniRule"/>
</dbReference>
<evidence type="ECO:0000256" key="5">
    <source>
        <dbReference type="HAMAP-Rule" id="MF_00014"/>
    </source>
</evidence>
<reference evidence="9 10" key="1">
    <citation type="submission" date="2016-10" db="EMBL/GenBank/DDBJ databases">
        <authorList>
            <person name="de Groot N.N."/>
        </authorList>
    </citation>
    <scope>NUCLEOTIDE SEQUENCE [LARGE SCALE GENOMIC DNA]</scope>
    <source>
        <strain evidence="9 10">CGMCC 1.11030</strain>
    </source>
</reference>
<keyword evidence="10" id="KW-1185">Reference proteome</keyword>
<evidence type="ECO:0000256" key="2">
    <source>
        <dbReference type="ARBA" id="ARBA00022517"/>
    </source>
</evidence>
<dbReference type="InterPro" id="IPR011961">
    <property type="entry name" value="RimM"/>
</dbReference>
<feature type="domain" description="RimM N-terminal" evidence="7">
    <location>
        <begin position="10"/>
        <end position="87"/>
    </location>
</feature>
<dbReference type="OrthoDB" id="9788191at2"/>
<evidence type="ECO:0000256" key="4">
    <source>
        <dbReference type="ARBA" id="ARBA00023186"/>
    </source>
</evidence>
<keyword evidence="3 5" id="KW-0698">rRNA processing</keyword>
<dbReference type="GO" id="GO:0042274">
    <property type="term" value="P:ribosomal small subunit biogenesis"/>
    <property type="evidence" value="ECO:0007669"/>
    <property type="project" value="UniProtKB-UniRule"/>
</dbReference>
<dbReference type="PANTHER" id="PTHR33692">
    <property type="entry name" value="RIBOSOME MATURATION FACTOR RIMM"/>
    <property type="match status" value="1"/>
</dbReference>
<evidence type="ECO:0000256" key="3">
    <source>
        <dbReference type="ARBA" id="ARBA00022552"/>
    </source>
</evidence>
<dbReference type="InterPro" id="IPR002676">
    <property type="entry name" value="RimM_N"/>
</dbReference>
<dbReference type="Proteomes" id="UP000199377">
    <property type="component" value="Unassembled WGS sequence"/>
</dbReference>
<comment type="subcellular location">
    <subcellularLocation>
        <location evidence="5">Cytoplasm</location>
    </subcellularLocation>
</comment>
<dbReference type="GO" id="GO:0005737">
    <property type="term" value="C:cytoplasm"/>
    <property type="evidence" value="ECO:0007669"/>
    <property type="project" value="UniProtKB-SubCell"/>
</dbReference>
<dbReference type="GO" id="GO:0005840">
    <property type="term" value="C:ribosome"/>
    <property type="evidence" value="ECO:0007669"/>
    <property type="project" value="InterPro"/>
</dbReference>
<sequence length="189" mass="19994">MNEDPIGKVCVGAIAGAFGVRGDVRLKSFCAQPEAIGDYAPLTDEAGREFGVKITRQVKGGFAARLTGVATREQAEALRGVRLYAPRWKLPSLPTDEFYHADLVGLPVYDGGGVRLGKVRAVHDFGAGDMLEIVSPEFRQPVMLPFTRAAVPIVDLAAHRIVADPPPGVFPGDDDDEDDGPGPGEDAGA</sequence>
<comment type="function">
    <text evidence="5">An accessory protein needed during the final step in the assembly of 30S ribosomal subunit, possibly for assembly of the head region. Essential for efficient processing of 16S rRNA. May be needed both before and after RbfA during the maturation of 16S rRNA. It has affinity for free ribosomal 30S subunits but not for 70S ribosomes.</text>
</comment>
<evidence type="ECO:0000256" key="6">
    <source>
        <dbReference type="SAM" id="MobiDB-lite"/>
    </source>
</evidence>
<evidence type="ECO:0000259" key="7">
    <source>
        <dbReference type="Pfam" id="PF01782"/>
    </source>
</evidence>
<keyword evidence="2 5" id="KW-0690">Ribosome biogenesis</keyword>
<name>A0A1I3D2C8_9RHOB</name>
<dbReference type="STRING" id="1114924.SAMN05216258_102348"/>
<evidence type="ECO:0000313" key="10">
    <source>
        <dbReference type="Proteomes" id="UP000199377"/>
    </source>
</evidence>
<proteinExistence type="inferred from homology"/>
<dbReference type="NCBIfam" id="TIGR02273">
    <property type="entry name" value="16S_RimM"/>
    <property type="match status" value="1"/>
</dbReference>
<evidence type="ECO:0000256" key="1">
    <source>
        <dbReference type="ARBA" id="ARBA00022490"/>
    </source>
</evidence>
<comment type="domain">
    <text evidence="5">The PRC barrel domain binds ribosomal protein uS19.</text>
</comment>
<evidence type="ECO:0000313" key="9">
    <source>
        <dbReference type="EMBL" id="SFH80910.1"/>
    </source>
</evidence>
<dbReference type="SUPFAM" id="SSF50346">
    <property type="entry name" value="PRC-barrel domain"/>
    <property type="match status" value="1"/>
</dbReference>
<protein>
    <recommendedName>
        <fullName evidence="5">Ribosome maturation factor RimM</fullName>
    </recommendedName>
</protein>
<dbReference type="InterPro" id="IPR036976">
    <property type="entry name" value="RimM_N_sf"/>
</dbReference>
<accession>A0A1I3D2C8</accession>
<evidence type="ECO:0000259" key="8">
    <source>
        <dbReference type="Pfam" id="PF24986"/>
    </source>
</evidence>